<dbReference type="OrthoDB" id="10420340at2759"/>
<organism evidence="1 2">
    <name type="scientific">Juglans regia</name>
    <name type="common">English walnut</name>
    <dbReference type="NCBI Taxonomy" id="51240"/>
    <lineage>
        <taxon>Eukaryota</taxon>
        <taxon>Viridiplantae</taxon>
        <taxon>Streptophyta</taxon>
        <taxon>Embryophyta</taxon>
        <taxon>Tracheophyta</taxon>
        <taxon>Spermatophyta</taxon>
        <taxon>Magnoliopsida</taxon>
        <taxon>eudicotyledons</taxon>
        <taxon>Gunneridae</taxon>
        <taxon>Pentapetalae</taxon>
        <taxon>rosids</taxon>
        <taxon>fabids</taxon>
        <taxon>Fagales</taxon>
        <taxon>Juglandaceae</taxon>
        <taxon>Juglans</taxon>
    </lineage>
</organism>
<evidence type="ECO:0000313" key="1">
    <source>
        <dbReference type="Proteomes" id="UP000235220"/>
    </source>
</evidence>
<protein>
    <submittedName>
        <fullName evidence="2">Uncharacterized protein LOC109012851</fullName>
    </submittedName>
</protein>
<dbReference type="Gramene" id="Jr02_21580_p1">
    <property type="protein sequence ID" value="cds.Jr02_21580_p1"/>
    <property type="gene ID" value="Jr02_21580"/>
</dbReference>
<dbReference type="AlphaFoldDB" id="A0A2I4H254"/>
<gene>
    <name evidence="2" type="primary">LOC109012851</name>
</gene>
<dbReference type="RefSeq" id="XP_018850241.1">
    <property type="nucleotide sequence ID" value="XM_018994696.2"/>
</dbReference>
<dbReference type="GeneID" id="109012851"/>
<reference evidence="2" key="1">
    <citation type="submission" date="2025-08" db="UniProtKB">
        <authorList>
            <consortium name="RefSeq"/>
        </authorList>
    </citation>
    <scope>IDENTIFICATION</scope>
    <source>
        <tissue evidence="2">Leaves</tissue>
    </source>
</reference>
<sequence>MEVMDAGKSLKVRRTTSAAQSQSFGIDGLWNGWFWEMLFLFSWMQNKAGSRSATTKSLKVDDHEDMTTEESYSYREQVLKSEGFYVDVLAACNQRIQPSLQGCKCRVQFVKVLKTMSQLVDILRFYTLEIRDITDGGKTKTYQAVVLLEVHYEITLSSFKIKTYRR</sequence>
<name>A0A2I4H254_JUGRE</name>
<proteinExistence type="predicted"/>
<evidence type="ECO:0000313" key="2">
    <source>
        <dbReference type="RefSeq" id="XP_018850241.1"/>
    </source>
</evidence>
<dbReference type="KEGG" id="jre:109012851"/>
<dbReference type="Proteomes" id="UP000235220">
    <property type="component" value="Chromosome 2"/>
</dbReference>
<accession>A0A2I4H254</accession>
<keyword evidence="1" id="KW-1185">Reference proteome</keyword>
<dbReference type="Gene3D" id="3.10.450.10">
    <property type="match status" value="1"/>
</dbReference>